<proteinExistence type="predicted"/>
<name>A0A0E9T1T7_ANGAN</name>
<accession>A0A0E9T1T7</accession>
<sequence length="46" mass="5197">MFPVISKLNLHLNCDLKLSKNSQAQNINAIIYFLVMLTTSVLQICC</sequence>
<dbReference type="AlphaFoldDB" id="A0A0E9T1T7"/>
<reference evidence="1" key="2">
    <citation type="journal article" date="2015" name="Fish Shellfish Immunol.">
        <title>Early steps in the European eel (Anguilla anguilla)-Vibrio vulnificus interaction in the gills: Role of the RtxA13 toxin.</title>
        <authorList>
            <person name="Callol A."/>
            <person name="Pajuelo D."/>
            <person name="Ebbesson L."/>
            <person name="Teles M."/>
            <person name="MacKenzie S."/>
            <person name="Amaro C."/>
        </authorList>
    </citation>
    <scope>NUCLEOTIDE SEQUENCE</scope>
</reference>
<protein>
    <submittedName>
        <fullName evidence="1">Uncharacterized protein</fullName>
    </submittedName>
</protein>
<reference evidence="1" key="1">
    <citation type="submission" date="2014-11" db="EMBL/GenBank/DDBJ databases">
        <authorList>
            <person name="Amaro Gonzalez C."/>
        </authorList>
    </citation>
    <scope>NUCLEOTIDE SEQUENCE</scope>
</reference>
<dbReference type="EMBL" id="GBXM01061662">
    <property type="protein sequence ID" value="JAH46915.1"/>
    <property type="molecule type" value="Transcribed_RNA"/>
</dbReference>
<organism evidence="1">
    <name type="scientific">Anguilla anguilla</name>
    <name type="common">European freshwater eel</name>
    <name type="synonym">Muraena anguilla</name>
    <dbReference type="NCBI Taxonomy" id="7936"/>
    <lineage>
        <taxon>Eukaryota</taxon>
        <taxon>Metazoa</taxon>
        <taxon>Chordata</taxon>
        <taxon>Craniata</taxon>
        <taxon>Vertebrata</taxon>
        <taxon>Euteleostomi</taxon>
        <taxon>Actinopterygii</taxon>
        <taxon>Neopterygii</taxon>
        <taxon>Teleostei</taxon>
        <taxon>Anguilliformes</taxon>
        <taxon>Anguillidae</taxon>
        <taxon>Anguilla</taxon>
    </lineage>
</organism>
<evidence type="ECO:0000313" key="1">
    <source>
        <dbReference type="EMBL" id="JAH46915.1"/>
    </source>
</evidence>